<organism evidence="2 3">
    <name type="scientific">Candidatus Onthenecus intestinigallinarum</name>
    <dbReference type="NCBI Taxonomy" id="2840875"/>
    <lineage>
        <taxon>Bacteria</taxon>
        <taxon>Bacillati</taxon>
        <taxon>Bacillota</taxon>
        <taxon>Clostridia</taxon>
        <taxon>Eubacteriales</taxon>
        <taxon>Candidatus Onthenecus</taxon>
    </lineage>
</organism>
<keyword evidence="1" id="KW-1133">Transmembrane helix</keyword>
<keyword evidence="1" id="KW-0472">Membrane</keyword>
<feature type="transmembrane region" description="Helical" evidence="1">
    <location>
        <begin position="94"/>
        <end position="114"/>
    </location>
</feature>
<dbReference type="AlphaFoldDB" id="A0A9D0ZBL0"/>
<evidence type="ECO:0000256" key="1">
    <source>
        <dbReference type="SAM" id="Phobius"/>
    </source>
</evidence>
<dbReference type="Proteomes" id="UP000886887">
    <property type="component" value="Unassembled WGS sequence"/>
</dbReference>
<reference evidence="2" key="2">
    <citation type="journal article" date="2021" name="PeerJ">
        <title>Extensive microbial diversity within the chicken gut microbiome revealed by metagenomics and culture.</title>
        <authorList>
            <person name="Gilroy R."/>
            <person name="Ravi A."/>
            <person name="Getino M."/>
            <person name="Pursley I."/>
            <person name="Horton D.L."/>
            <person name="Alikhan N.F."/>
            <person name="Baker D."/>
            <person name="Gharbi K."/>
            <person name="Hall N."/>
            <person name="Watson M."/>
            <person name="Adriaenssens E.M."/>
            <person name="Foster-Nyarko E."/>
            <person name="Jarju S."/>
            <person name="Secka A."/>
            <person name="Antonio M."/>
            <person name="Oren A."/>
            <person name="Chaudhuri R.R."/>
            <person name="La Ragione R."/>
            <person name="Hildebrand F."/>
            <person name="Pallen M.J."/>
        </authorList>
    </citation>
    <scope>NUCLEOTIDE SEQUENCE</scope>
    <source>
        <strain evidence="2">ChiSxjej2B14-6234</strain>
    </source>
</reference>
<protein>
    <submittedName>
        <fullName evidence="2">Uncharacterized protein</fullName>
    </submittedName>
</protein>
<evidence type="ECO:0000313" key="3">
    <source>
        <dbReference type="Proteomes" id="UP000886887"/>
    </source>
</evidence>
<proteinExistence type="predicted"/>
<feature type="transmembrane region" description="Helical" evidence="1">
    <location>
        <begin position="239"/>
        <end position="263"/>
    </location>
</feature>
<keyword evidence="1" id="KW-0812">Transmembrane</keyword>
<feature type="transmembrane region" description="Helical" evidence="1">
    <location>
        <begin position="283"/>
        <end position="301"/>
    </location>
</feature>
<name>A0A9D0ZBL0_9FIRM</name>
<feature type="transmembrane region" description="Helical" evidence="1">
    <location>
        <begin position="171"/>
        <end position="193"/>
    </location>
</feature>
<reference evidence="2" key="1">
    <citation type="submission" date="2020-10" db="EMBL/GenBank/DDBJ databases">
        <authorList>
            <person name="Gilroy R."/>
        </authorList>
    </citation>
    <scope>NUCLEOTIDE SEQUENCE</scope>
    <source>
        <strain evidence="2">ChiSxjej2B14-6234</strain>
    </source>
</reference>
<dbReference type="EMBL" id="DVFJ01000038">
    <property type="protein sequence ID" value="HIQ72782.1"/>
    <property type="molecule type" value="Genomic_DNA"/>
</dbReference>
<feature type="transmembrane region" description="Helical" evidence="1">
    <location>
        <begin position="199"/>
        <end position="218"/>
    </location>
</feature>
<feature type="transmembrane region" description="Helical" evidence="1">
    <location>
        <begin position="144"/>
        <end position="164"/>
    </location>
</feature>
<sequence length="331" mass="35182">MKGTLRQAARDARVGLGEMIALLKETAGSAWGLCAALYLLPELLMTAVVWPQTSALFAQWEALLQDMLSGSADLEALLMLAMQTSQTSQEVTMRTALVTLLSSFFLVPLLNASLAQMNLARLKDGMRLSANDAASQTLHGWKSLLFLAFLSMILTELLSLLPYFAITAISFVSGLLAMIPGLADVVTITGLAIALAVQAAFQFVVQAAFSFVWLAAMGEGARGMAAFGRSVQLFRVRPGVVLLANLAVQAVVFVLMALIYAAWLAAFFAGGASLRVLQLAEPLVQAAALPVSCALSAVLYVRLGGRGADDPYGAPRHLHDIRSANLPEDRA</sequence>
<gene>
    <name evidence="2" type="ORF">IAB73_11305</name>
</gene>
<comment type="caution">
    <text evidence="2">The sequence shown here is derived from an EMBL/GenBank/DDBJ whole genome shotgun (WGS) entry which is preliminary data.</text>
</comment>
<accession>A0A9D0ZBL0</accession>
<evidence type="ECO:0000313" key="2">
    <source>
        <dbReference type="EMBL" id="HIQ72782.1"/>
    </source>
</evidence>